<dbReference type="KEGG" id="pmai:CF386_06165"/>
<organism evidence="7 8">
    <name type="scientific">Paraphotobacterium marinum</name>
    <dbReference type="NCBI Taxonomy" id="1755811"/>
    <lineage>
        <taxon>Bacteria</taxon>
        <taxon>Pseudomonadati</taxon>
        <taxon>Pseudomonadota</taxon>
        <taxon>Gammaproteobacteria</taxon>
        <taxon>Vibrionales</taxon>
        <taxon>Vibrionaceae</taxon>
        <taxon>Paraphotobacterium</taxon>
    </lineage>
</organism>
<evidence type="ECO:0000313" key="7">
    <source>
        <dbReference type="EMBL" id="ASK78616.1"/>
    </source>
</evidence>
<dbReference type="RefSeq" id="WP_089073524.1">
    <property type="nucleotide sequence ID" value="NZ_CBCSAM010000001.1"/>
</dbReference>
<dbReference type="EMBL" id="CP022355">
    <property type="protein sequence ID" value="ASK78616.1"/>
    <property type="molecule type" value="Genomic_DNA"/>
</dbReference>
<name>A0A220VEG8_9GAMM</name>
<gene>
    <name evidence="7" type="ORF">CF386_06165</name>
</gene>
<proteinExistence type="predicted"/>
<protein>
    <recommendedName>
        <fullName evidence="6">Lipopolysaccharide assembly protein A domain-containing protein</fullName>
    </recommendedName>
</protein>
<dbReference type="PANTHER" id="PTHR41335:SF1">
    <property type="entry name" value="MEMBRANE PROTEIN"/>
    <property type="match status" value="1"/>
</dbReference>
<evidence type="ECO:0000256" key="4">
    <source>
        <dbReference type="ARBA" id="ARBA00023136"/>
    </source>
</evidence>
<feature type="transmembrane region" description="Helical" evidence="5">
    <location>
        <begin position="42"/>
        <end position="64"/>
    </location>
</feature>
<evidence type="ECO:0000256" key="3">
    <source>
        <dbReference type="ARBA" id="ARBA00022989"/>
    </source>
</evidence>
<evidence type="ECO:0000313" key="8">
    <source>
        <dbReference type="Proteomes" id="UP000242175"/>
    </source>
</evidence>
<keyword evidence="3 5" id="KW-1133">Transmembrane helix</keyword>
<dbReference type="AlphaFoldDB" id="A0A220VEG8"/>
<dbReference type="OrthoDB" id="7064015at2"/>
<dbReference type="Proteomes" id="UP000242175">
    <property type="component" value="Chromosome large"/>
</dbReference>
<evidence type="ECO:0000256" key="5">
    <source>
        <dbReference type="SAM" id="Phobius"/>
    </source>
</evidence>
<keyword evidence="2 5" id="KW-0812">Transmembrane</keyword>
<dbReference type="Pfam" id="PF06305">
    <property type="entry name" value="LapA_dom"/>
    <property type="match status" value="1"/>
</dbReference>
<evidence type="ECO:0000259" key="6">
    <source>
        <dbReference type="Pfam" id="PF06305"/>
    </source>
</evidence>
<sequence>MKFFNGFLLAIALIIVLALGFYNDEVVTLNYLFGSHQITLSLLIGFSFAAGFIICWLFCITSLLKNKFEVRKLKKKINKSINTTEEPKIDNDK</sequence>
<reference evidence="7 8" key="1">
    <citation type="journal article" date="2016" name="Int. J. Syst. Evol. Microbiol.">
        <title>Paraphotobacterium marinum gen. nov., sp. nov., a member of the family Vibrionaceae, isolated from surface seawater.</title>
        <authorList>
            <person name="Huang Z."/>
            <person name="Dong C."/>
            <person name="Shao Z."/>
        </authorList>
    </citation>
    <scope>NUCLEOTIDE SEQUENCE [LARGE SCALE GENOMIC DNA]</scope>
    <source>
        <strain evidence="7 8">NSCS20N07D</strain>
    </source>
</reference>
<dbReference type="InterPro" id="IPR010445">
    <property type="entry name" value="LapA_dom"/>
</dbReference>
<keyword evidence="4 5" id="KW-0472">Membrane</keyword>
<keyword evidence="8" id="KW-1185">Reference proteome</keyword>
<keyword evidence="1" id="KW-1003">Cell membrane</keyword>
<feature type="domain" description="Lipopolysaccharide assembly protein A" evidence="6">
    <location>
        <begin position="23"/>
        <end position="79"/>
    </location>
</feature>
<accession>A0A220VEG8</accession>
<evidence type="ECO:0000256" key="2">
    <source>
        <dbReference type="ARBA" id="ARBA00022692"/>
    </source>
</evidence>
<evidence type="ECO:0000256" key="1">
    <source>
        <dbReference type="ARBA" id="ARBA00022475"/>
    </source>
</evidence>
<dbReference type="PANTHER" id="PTHR41335">
    <property type="entry name" value="MEMBRANE PROTEIN-RELATED"/>
    <property type="match status" value="1"/>
</dbReference>
<dbReference type="GO" id="GO:0005886">
    <property type="term" value="C:plasma membrane"/>
    <property type="evidence" value="ECO:0007669"/>
    <property type="project" value="InterPro"/>
</dbReference>